<dbReference type="KEGG" id="mros:EHO51_15645"/>
<dbReference type="GO" id="GO:0003677">
    <property type="term" value="F:DNA binding"/>
    <property type="evidence" value="ECO:0007669"/>
    <property type="project" value="UniProtKB-KW"/>
</dbReference>
<evidence type="ECO:0000256" key="1">
    <source>
        <dbReference type="ARBA" id="ARBA00023125"/>
    </source>
</evidence>
<dbReference type="InterPro" id="IPR016032">
    <property type="entry name" value="Sig_transdc_resp-reg_C-effctor"/>
</dbReference>
<keyword evidence="2" id="KW-0597">Phosphoprotein</keyword>
<dbReference type="SUPFAM" id="SSF52172">
    <property type="entry name" value="CheY-like"/>
    <property type="match status" value="1"/>
</dbReference>
<organism evidence="6 7">
    <name type="scientific">Methylocystis rosea</name>
    <dbReference type="NCBI Taxonomy" id="173366"/>
    <lineage>
        <taxon>Bacteria</taxon>
        <taxon>Pseudomonadati</taxon>
        <taxon>Pseudomonadota</taxon>
        <taxon>Alphaproteobacteria</taxon>
        <taxon>Hyphomicrobiales</taxon>
        <taxon>Methylocystaceae</taxon>
        <taxon>Methylocystis</taxon>
    </lineage>
</organism>
<evidence type="ECO:0000256" key="2">
    <source>
        <dbReference type="PROSITE-ProRule" id="PRU00169"/>
    </source>
</evidence>
<proteinExistence type="predicted"/>
<protein>
    <submittedName>
        <fullName evidence="6">DNA-binding response regulator</fullName>
    </submittedName>
</protein>
<dbReference type="GO" id="GO:0000160">
    <property type="term" value="P:phosphorelay signal transduction system"/>
    <property type="evidence" value="ECO:0007669"/>
    <property type="project" value="InterPro"/>
</dbReference>
<dbReference type="Gene3D" id="3.40.50.2300">
    <property type="match status" value="1"/>
</dbReference>
<sequence>MPRFAAFRDDSALDPGLSAQSAFVPASANPPRNARILIVSDMRLFSEALGLRLGQHQGMCVVGVVECDAALAVAADLEPDIALLDVGELEGLAIAQGLAAQHPDLQIVAIGAPASASPALAAACPSIVGVIPREGSIEDVVELLERLTAAPAIHPVEERRPIGKEALSSGADAKDALTAREREILELIERGLSNKEIARRLRIELGTVKNHVHNVLQKLQVRGRGEAAHSMRKRSPAHDGEALHTPINRAPLALATK</sequence>
<dbReference type="GO" id="GO:0006355">
    <property type="term" value="P:regulation of DNA-templated transcription"/>
    <property type="evidence" value="ECO:0007669"/>
    <property type="project" value="InterPro"/>
</dbReference>
<keyword evidence="1 6" id="KW-0238">DNA-binding</keyword>
<feature type="region of interest" description="Disordered" evidence="3">
    <location>
        <begin position="222"/>
        <end position="257"/>
    </location>
</feature>
<dbReference type="InterPro" id="IPR001789">
    <property type="entry name" value="Sig_transdc_resp-reg_receiver"/>
</dbReference>
<accession>A0A3G8M979</accession>
<dbReference type="SUPFAM" id="SSF46894">
    <property type="entry name" value="C-terminal effector domain of the bipartite response regulators"/>
    <property type="match status" value="1"/>
</dbReference>
<dbReference type="SMART" id="SM00421">
    <property type="entry name" value="HTH_LUXR"/>
    <property type="match status" value="1"/>
</dbReference>
<feature type="modified residue" description="4-aspartylphosphate" evidence="2">
    <location>
        <position position="85"/>
    </location>
</feature>
<dbReference type="EMBL" id="CP034086">
    <property type="protein sequence ID" value="AZG78054.1"/>
    <property type="molecule type" value="Genomic_DNA"/>
</dbReference>
<gene>
    <name evidence="6" type="ORF">EHO51_15645</name>
</gene>
<dbReference type="PANTHER" id="PTHR43214">
    <property type="entry name" value="TWO-COMPONENT RESPONSE REGULATOR"/>
    <property type="match status" value="1"/>
</dbReference>
<name>A0A3G8M979_9HYPH</name>
<dbReference type="AlphaFoldDB" id="A0A3G8M979"/>
<dbReference type="InterPro" id="IPR011006">
    <property type="entry name" value="CheY-like_superfamily"/>
</dbReference>
<evidence type="ECO:0000313" key="7">
    <source>
        <dbReference type="Proteomes" id="UP000273982"/>
    </source>
</evidence>
<dbReference type="PRINTS" id="PR00038">
    <property type="entry name" value="HTHLUXR"/>
</dbReference>
<dbReference type="PROSITE" id="PS00622">
    <property type="entry name" value="HTH_LUXR_1"/>
    <property type="match status" value="1"/>
</dbReference>
<dbReference type="Proteomes" id="UP000273982">
    <property type="component" value="Chromosome"/>
</dbReference>
<reference evidence="6 7" key="1">
    <citation type="submission" date="2018-11" db="EMBL/GenBank/DDBJ databases">
        <title>Genome squencing of methanotrophic bacteria isolated from alkaline groundwater in Korea.</title>
        <authorList>
            <person name="Nguyen L.N."/>
        </authorList>
    </citation>
    <scope>NUCLEOTIDE SEQUENCE [LARGE SCALE GENOMIC DNA]</scope>
    <source>
        <strain evidence="6 7">GW6</strain>
    </source>
</reference>
<dbReference type="Pfam" id="PF00196">
    <property type="entry name" value="GerE"/>
    <property type="match status" value="1"/>
</dbReference>
<evidence type="ECO:0000313" key="6">
    <source>
        <dbReference type="EMBL" id="AZG78054.1"/>
    </source>
</evidence>
<evidence type="ECO:0000256" key="3">
    <source>
        <dbReference type="SAM" id="MobiDB-lite"/>
    </source>
</evidence>
<evidence type="ECO:0000259" key="4">
    <source>
        <dbReference type="PROSITE" id="PS50043"/>
    </source>
</evidence>
<dbReference type="CDD" id="cd06170">
    <property type="entry name" value="LuxR_C_like"/>
    <property type="match status" value="1"/>
</dbReference>
<dbReference type="InterPro" id="IPR000792">
    <property type="entry name" value="Tscrpt_reg_LuxR_C"/>
</dbReference>
<dbReference type="InterPro" id="IPR039420">
    <property type="entry name" value="WalR-like"/>
</dbReference>
<dbReference type="RefSeq" id="WP_124739660.1">
    <property type="nucleotide sequence ID" value="NZ_CP034086.1"/>
</dbReference>
<evidence type="ECO:0000259" key="5">
    <source>
        <dbReference type="PROSITE" id="PS50110"/>
    </source>
</evidence>
<dbReference type="PROSITE" id="PS50043">
    <property type="entry name" value="HTH_LUXR_2"/>
    <property type="match status" value="1"/>
</dbReference>
<dbReference type="PROSITE" id="PS50110">
    <property type="entry name" value="RESPONSE_REGULATORY"/>
    <property type="match status" value="1"/>
</dbReference>
<feature type="domain" description="Response regulatory" evidence="5">
    <location>
        <begin position="35"/>
        <end position="148"/>
    </location>
</feature>
<feature type="domain" description="HTH luxR-type" evidence="4">
    <location>
        <begin position="170"/>
        <end position="235"/>
    </location>
</feature>